<reference evidence="2 3" key="1">
    <citation type="journal article" date="2019" name="Sci. Rep.">
        <title>Orb-weaving spider Araneus ventricosus genome elucidates the spidroin gene catalogue.</title>
        <authorList>
            <person name="Kono N."/>
            <person name="Nakamura H."/>
            <person name="Ohtoshi R."/>
            <person name="Moran D.A.P."/>
            <person name="Shinohara A."/>
            <person name="Yoshida Y."/>
            <person name="Fujiwara M."/>
            <person name="Mori M."/>
            <person name="Tomita M."/>
            <person name="Arakawa K."/>
        </authorList>
    </citation>
    <scope>NUCLEOTIDE SEQUENCE [LARGE SCALE GENOMIC DNA]</scope>
</reference>
<proteinExistence type="predicted"/>
<name>A0A4Y2ABF1_ARAVE</name>
<comment type="caution">
    <text evidence="2">The sequence shown here is derived from an EMBL/GenBank/DDBJ whole genome shotgun (WGS) entry which is preliminary data.</text>
</comment>
<protein>
    <submittedName>
        <fullName evidence="2">Uncharacterized protein</fullName>
    </submittedName>
</protein>
<dbReference type="EMBL" id="BGPR01000011">
    <property type="protein sequence ID" value="GBL77152.1"/>
    <property type="molecule type" value="Genomic_DNA"/>
</dbReference>
<dbReference type="AlphaFoldDB" id="A0A4Y2ABF1"/>
<evidence type="ECO:0000256" key="1">
    <source>
        <dbReference type="SAM" id="MobiDB-lite"/>
    </source>
</evidence>
<gene>
    <name evidence="2" type="ORF">AVEN_12782_1</name>
</gene>
<accession>A0A4Y2ABF1</accession>
<keyword evidence="3" id="KW-1185">Reference proteome</keyword>
<feature type="region of interest" description="Disordered" evidence="1">
    <location>
        <begin position="126"/>
        <end position="151"/>
    </location>
</feature>
<evidence type="ECO:0000313" key="3">
    <source>
        <dbReference type="Proteomes" id="UP000499080"/>
    </source>
</evidence>
<evidence type="ECO:0000313" key="2">
    <source>
        <dbReference type="EMBL" id="GBL77152.1"/>
    </source>
</evidence>
<organism evidence="2 3">
    <name type="scientific">Araneus ventricosus</name>
    <name type="common">Orbweaver spider</name>
    <name type="synonym">Epeira ventricosa</name>
    <dbReference type="NCBI Taxonomy" id="182803"/>
    <lineage>
        <taxon>Eukaryota</taxon>
        <taxon>Metazoa</taxon>
        <taxon>Ecdysozoa</taxon>
        <taxon>Arthropoda</taxon>
        <taxon>Chelicerata</taxon>
        <taxon>Arachnida</taxon>
        <taxon>Araneae</taxon>
        <taxon>Araneomorphae</taxon>
        <taxon>Entelegynae</taxon>
        <taxon>Araneoidea</taxon>
        <taxon>Araneidae</taxon>
        <taxon>Araneus</taxon>
    </lineage>
</organism>
<dbReference type="Proteomes" id="UP000499080">
    <property type="component" value="Unassembled WGS sequence"/>
</dbReference>
<sequence length="172" mass="19204">MRNFQLQWGRLVVGGNGFGAGGARGPEPFHQNSVVFGACFTLNHAGDQTLSLIGESLRGRDASSGVSSDRGSKLQGRGRTWKALTGKQYYRMMARYTGHCIYGQKRLWELCTTLLPDNAALCSSSTTTSQKARSQLDRRQTEARNSAVPMHKTSLWRQQRPLYYHLDAQDTF</sequence>